<organism evidence="1 2">
    <name type="scientific">Stylonychia lemnae</name>
    <name type="common">Ciliate</name>
    <dbReference type="NCBI Taxonomy" id="5949"/>
    <lineage>
        <taxon>Eukaryota</taxon>
        <taxon>Sar</taxon>
        <taxon>Alveolata</taxon>
        <taxon>Ciliophora</taxon>
        <taxon>Intramacronucleata</taxon>
        <taxon>Spirotrichea</taxon>
        <taxon>Stichotrichia</taxon>
        <taxon>Sporadotrichida</taxon>
        <taxon>Oxytrichidae</taxon>
        <taxon>Stylonychinae</taxon>
        <taxon>Stylonychia</taxon>
    </lineage>
</organism>
<accession>A0A078ASD4</accession>
<dbReference type="InParanoid" id="A0A078ASD4"/>
<dbReference type="Proteomes" id="UP000039865">
    <property type="component" value="Unassembled WGS sequence"/>
</dbReference>
<dbReference type="PANTHER" id="PTHR11909">
    <property type="entry name" value="CASEIN KINASE-RELATED"/>
    <property type="match status" value="1"/>
</dbReference>
<dbReference type="InterPro" id="IPR011009">
    <property type="entry name" value="Kinase-like_dom_sf"/>
</dbReference>
<evidence type="ECO:0000313" key="1">
    <source>
        <dbReference type="EMBL" id="CDW85094.1"/>
    </source>
</evidence>
<dbReference type="Gene3D" id="1.10.510.10">
    <property type="entry name" value="Transferase(Phosphotransferase) domain 1"/>
    <property type="match status" value="2"/>
</dbReference>
<dbReference type="InterPro" id="IPR050235">
    <property type="entry name" value="CK1_Ser-Thr_kinase"/>
</dbReference>
<name>A0A078ASD4_STYLE</name>
<dbReference type="OrthoDB" id="4062651at2759"/>
<dbReference type="AlphaFoldDB" id="A0A078ASD4"/>
<dbReference type="EMBL" id="CCKQ01013431">
    <property type="protein sequence ID" value="CDW85094.1"/>
    <property type="molecule type" value="Genomic_DNA"/>
</dbReference>
<dbReference type="SUPFAM" id="SSF56112">
    <property type="entry name" value="Protein kinase-like (PK-like)"/>
    <property type="match status" value="1"/>
</dbReference>
<evidence type="ECO:0000313" key="2">
    <source>
        <dbReference type="Proteomes" id="UP000039865"/>
    </source>
</evidence>
<proteinExistence type="predicted"/>
<evidence type="ECO:0008006" key="3">
    <source>
        <dbReference type="Google" id="ProtNLM"/>
    </source>
</evidence>
<protein>
    <recommendedName>
        <fullName evidence="3">Casein kinase I</fullName>
    </recommendedName>
</protein>
<gene>
    <name evidence="1" type="primary">Contig18310.g19447</name>
    <name evidence="1" type="ORF">STYLEM_14164</name>
</gene>
<sequence length="285" mass="33950">MDLCEEFRVEEKIYKLLHRRKYIGFPRFLRSGVDNFNRGYLAIEVLGPSLKKILHHQKHRISPQTSLQLGIQLTYLCENGRHIQNERQSTFMGNFVFSSVYQMLGHSPSRKDDLLSIFYLLLYFKDGKLPWVIKQNDGKIKTMSFDQVRKAKQDFHSEIKMKSQTCLIRCLIKYCDKLQFEEKPRYDIIIKNLLTQLNSLNTIKEQWAMDWTKLTSNWCNRMVEFSEQFKYFENPISQKMKKISGESSNGGRNFSILQERVQYFLEQNSNEFFFGTLSQHTFIKQ</sequence>
<reference evidence="1 2" key="1">
    <citation type="submission" date="2014-06" db="EMBL/GenBank/DDBJ databases">
        <authorList>
            <person name="Swart Estienne"/>
        </authorList>
    </citation>
    <scope>NUCLEOTIDE SEQUENCE [LARGE SCALE GENOMIC DNA]</scope>
    <source>
        <strain evidence="1 2">130c</strain>
    </source>
</reference>
<keyword evidence="2" id="KW-1185">Reference proteome</keyword>